<proteinExistence type="inferred from homology"/>
<dbReference type="Gene3D" id="3.40.1390.30">
    <property type="entry name" value="NIF3 (NGG1p interacting factor 3)-like"/>
    <property type="match status" value="2"/>
</dbReference>
<name>A0A9J6ZPA3_9BACT</name>
<evidence type="ECO:0000256" key="6">
    <source>
        <dbReference type="PIRSR" id="PIRSR602678-1"/>
    </source>
</evidence>
<dbReference type="FunFam" id="3.30.70.120:FF:000006">
    <property type="entry name" value="GTP cyclohydrolase 1 type 2 homolog"/>
    <property type="match status" value="1"/>
</dbReference>
<feature type="binding site" evidence="6">
    <location>
        <position position="69"/>
    </location>
    <ligand>
        <name>a divalent metal cation</name>
        <dbReference type="ChEBI" id="CHEBI:60240"/>
        <label>1</label>
    </ligand>
</feature>
<dbReference type="InterPro" id="IPR036069">
    <property type="entry name" value="DUF34/NIF3_sf"/>
</dbReference>
<keyword evidence="4 5" id="KW-0479">Metal-binding</keyword>
<dbReference type="InterPro" id="IPR015867">
    <property type="entry name" value="N-reg_PII/ATP_PRibTrfase_C"/>
</dbReference>
<dbReference type="RefSeq" id="WP_250723379.1">
    <property type="nucleotide sequence ID" value="NZ_CP098400.1"/>
</dbReference>
<organism evidence="7 8">
    <name type="scientific">Xiashengella succiniciproducens</name>
    <dbReference type="NCBI Taxonomy" id="2949635"/>
    <lineage>
        <taxon>Bacteria</taxon>
        <taxon>Pseudomonadati</taxon>
        <taxon>Bacteroidota</taxon>
        <taxon>Bacteroidia</taxon>
        <taxon>Marinilabiliales</taxon>
        <taxon>Marinilabiliaceae</taxon>
        <taxon>Xiashengella</taxon>
    </lineage>
</organism>
<evidence type="ECO:0000313" key="8">
    <source>
        <dbReference type="Proteomes" id="UP001056426"/>
    </source>
</evidence>
<dbReference type="SUPFAM" id="SSF102705">
    <property type="entry name" value="NIF3 (NGG1p interacting factor 3)-like"/>
    <property type="match status" value="1"/>
</dbReference>
<comment type="similarity">
    <text evidence="1 5">Belongs to the GTP cyclohydrolase I type 2/NIF3 family.</text>
</comment>
<reference evidence="7" key="2">
    <citation type="submission" date="2022-06" db="EMBL/GenBank/DDBJ databases">
        <title>Xiashengella guii gen. nov. sp. nov., a bacterium isolated form anaerobic digestion tank.</title>
        <authorList>
            <person name="Huang H."/>
        </authorList>
    </citation>
    <scope>NUCLEOTIDE SEQUENCE</scope>
    <source>
        <strain evidence="7">Ai-910</strain>
    </source>
</reference>
<dbReference type="InterPro" id="IPR002678">
    <property type="entry name" value="DUF34/NIF3"/>
</dbReference>
<dbReference type="EMBL" id="CP098400">
    <property type="protein sequence ID" value="URW79467.1"/>
    <property type="molecule type" value="Genomic_DNA"/>
</dbReference>
<feature type="binding site" evidence="6">
    <location>
        <position position="68"/>
    </location>
    <ligand>
        <name>a divalent metal cation</name>
        <dbReference type="ChEBI" id="CHEBI:60240"/>
        <label>1</label>
    </ligand>
</feature>
<accession>A0A9J6ZPA3</accession>
<dbReference type="PANTHER" id="PTHR13799:SF14">
    <property type="entry name" value="GTP CYCLOHYDROLASE 1 TYPE 2 HOMOLOG"/>
    <property type="match status" value="1"/>
</dbReference>
<gene>
    <name evidence="7" type="ORF">M9189_11455</name>
</gene>
<dbReference type="FunFam" id="3.40.1390.30:FF:000001">
    <property type="entry name" value="GTP cyclohydrolase 1 type 2"/>
    <property type="match status" value="1"/>
</dbReference>
<dbReference type="Gene3D" id="3.30.70.120">
    <property type="match status" value="1"/>
</dbReference>
<comment type="subunit">
    <text evidence="2">Homohexamer.</text>
</comment>
<feature type="binding site" evidence="6">
    <location>
        <position position="106"/>
    </location>
    <ligand>
        <name>a divalent metal cation</name>
        <dbReference type="ChEBI" id="CHEBI:60240"/>
        <label>1</label>
    </ligand>
</feature>
<dbReference type="NCBIfam" id="TIGR00486">
    <property type="entry name" value="YbgI_SA1388"/>
    <property type="match status" value="1"/>
</dbReference>
<dbReference type="KEGG" id="alkq:M9189_11455"/>
<sequence>MSELIRLRDIAGLIESVAPAALQESYDNSGVQLGNPDDQVNGALICIDVTEQVIDEAIELGVNLIISHHPLIFAGIKKIGDDATGHIIRKAIKHDIAIYSAHTNIDSITGGVSSRLADKLGLKEQKILQPRKDKLCKLVTFVPHAQAEEVRQALFDAGAGHIGNYDSCSYNITGQGSFRGGDHSKPYVGEKGVLHFEPETRIETIFPNYLEGRVINALLEAHPYEEVAYDIYPLKNSWDRVGFGVVGVLPEAMLTEEFLLYLKEVCKAGVIRHTAITTKEIRKVALCGGSGSFLLKDAIRAGADIFISGDFKYHQFFEAENKIIIADIGHYESEQFTKEVFCEILTKKFHNFALHLSQVNSNPIKYL</sequence>
<feature type="binding site" evidence="6">
    <location>
        <position position="334"/>
    </location>
    <ligand>
        <name>a divalent metal cation</name>
        <dbReference type="ChEBI" id="CHEBI:60240"/>
        <label>1</label>
    </ligand>
</feature>
<evidence type="ECO:0000256" key="3">
    <source>
        <dbReference type="ARBA" id="ARBA00022112"/>
    </source>
</evidence>
<dbReference type="AlphaFoldDB" id="A0A9J6ZPA3"/>
<evidence type="ECO:0000256" key="5">
    <source>
        <dbReference type="PIRNR" id="PIRNR037489"/>
    </source>
</evidence>
<feature type="binding site" evidence="6">
    <location>
        <position position="330"/>
    </location>
    <ligand>
        <name>a divalent metal cation</name>
        <dbReference type="ChEBI" id="CHEBI:60240"/>
        <label>1</label>
    </ligand>
</feature>
<dbReference type="GO" id="GO:0005737">
    <property type="term" value="C:cytoplasm"/>
    <property type="evidence" value="ECO:0007669"/>
    <property type="project" value="TreeGrafter"/>
</dbReference>
<dbReference type="GO" id="GO:0046872">
    <property type="term" value="F:metal ion binding"/>
    <property type="evidence" value="ECO:0007669"/>
    <property type="project" value="UniProtKB-UniRule"/>
</dbReference>
<dbReference type="Pfam" id="PF01784">
    <property type="entry name" value="DUF34_NIF3"/>
    <property type="match status" value="1"/>
</dbReference>
<dbReference type="InterPro" id="IPR017221">
    <property type="entry name" value="DUF34/NIF3_bac"/>
</dbReference>
<evidence type="ECO:0000256" key="1">
    <source>
        <dbReference type="ARBA" id="ARBA00006964"/>
    </source>
</evidence>
<dbReference type="Proteomes" id="UP001056426">
    <property type="component" value="Chromosome"/>
</dbReference>
<evidence type="ECO:0000256" key="2">
    <source>
        <dbReference type="ARBA" id="ARBA00011643"/>
    </source>
</evidence>
<reference evidence="7" key="1">
    <citation type="submission" date="2022-05" db="EMBL/GenBank/DDBJ databases">
        <authorList>
            <person name="Sun X."/>
        </authorList>
    </citation>
    <scope>NUCLEOTIDE SEQUENCE</scope>
    <source>
        <strain evidence="7">Ai-910</strain>
    </source>
</reference>
<dbReference type="PANTHER" id="PTHR13799">
    <property type="entry name" value="NGG1 INTERACTING FACTOR 3"/>
    <property type="match status" value="1"/>
</dbReference>
<evidence type="ECO:0000313" key="7">
    <source>
        <dbReference type="EMBL" id="URW79467.1"/>
    </source>
</evidence>
<keyword evidence="8" id="KW-1185">Reference proteome</keyword>
<evidence type="ECO:0000256" key="4">
    <source>
        <dbReference type="ARBA" id="ARBA00022723"/>
    </source>
</evidence>
<dbReference type="PIRSF" id="PIRSF037489">
    <property type="entry name" value="UCP037489_NIF3_YqfO"/>
    <property type="match status" value="1"/>
</dbReference>
<protein>
    <recommendedName>
        <fullName evidence="3 5">GTP cyclohydrolase 1 type 2 homolog</fullName>
    </recommendedName>
</protein>